<dbReference type="AlphaFoldDB" id="A0A562RK74"/>
<dbReference type="Proteomes" id="UP000318431">
    <property type="component" value="Unassembled WGS sequence"/>
</dbReference>
<dbReference type="OrthoDB" id="5486360at2"/>
<dbReference type="PANTHER" id="PTHR30250:SF10">
    <property type="entry name" value="LIPOPOLYSACCHARIDE BIOSYNTHESIS PROTEIN WZXC"/>
    <property type="match status" value="1"/>
</dbReference>
<dbReference type="PANTHER" id="PTHR30250">
    <property type="entry name" value="PST FAMILY PREDICTED COLANIC ACID TRANSPORTER"/>
    <property type="match status" value="1"/>
</dbReference>
<keyword evidence="9" id="KW-1185">Reference proteome</keyword>
<evidence type="ECO:0000313" key="8">
    <source>
        <dbReference type="EMBL" id="TWI69004.1"/>
    </source>
</evidence>
<keyword evidence="3" id="KW-1003">Cell membrane</keyword>
<feature type="transmembrane region" description="Helical" evidence="7">
    <location>
        <begin position="167"/>
        <end position="187"/>
    </location>
</feature>
<feature type="transmembrane region" description="Helical" evidence="7">
    <location>
        <begin position="407"/>
        <end position="432"/>
    </location>
</feature>
<comment type="similarity">
    <text evidence="2">Belongs to the polysaccharide synthase family.</text>
</comment>
<feature type="transmembrane region" description="Helical" evidence="7">
    <location>
        <begin position="76"/>
        <end position="99"/>
    </location>
</feature>
<keyword evidence="4 7" id="KW-0812">Transmembrane</keyword>
<feature type="transmembrane region" description="Helical" evidence="7">
    <location>
        <begin position="439"/>
        <end position="457"/>
    </location>
</feature>
<comment type="subcellular location">
    <subcellularLocation>
        <location evidence="1">Cell membrane</location>
        <topology evidence="1">Multi-pass membrane protein</topology>
    </subcellularLocation>
</comment>
<accession>A0A562RK74</accession>
<evidence type="ECO:0000256" key="4">
    <source>
        <dbReference type="ARBA" id="ARBA00022692"/>
    </source>
</evidence>
<evidence type="ECO:0000256" key="7">
    <source>
        <dbReference type="SAM" id="Phobius"/>
    </source>
</evidence>
<name>A0A562RK74_9BURK</name>
<dbReference type="EMBL" id="VLLB01000001">
    <property type="protein sequence ID" value="TWI69004.1"/>
    <property type="molecule type" value="Genomic_DNA"/>
</dbReference>
<dbReference type="RefSeq" id="WP_145646649.1">
    <property type="nucleotide sequence ID" value="NZ_VLLB01000001.1"/>
</dbReference>
<feature type="transmembrane region" description="Helical" evidence="7">
    <location>
        <begin position="111"/>
        <end position="132"/>
    </location>
</feature>
<feature type="transmembrane region" description="Helical" evidence="7">
    <location>
        <begin position="12"/>
        <end position="32"/>
    </location>
</feature>
<evidence type="ECO:0000256" key="1">
    <source>
        <dbReference type="ARBA" id="ARBA00004651"/>
    </source>
</evidence>
<feature type="transmembrane region" description="Helical" evidence="7">
    <location>
        <begin position="322"/>
        <end position="342"/>
    </location>
</feature>
<comment type="caution">
    <text evidence="8">The sequence shown here is derived from an EMBL/GenBank/DDBJ whole genome shotgun (WGS) entry which is preliminary data.</text>
</comment>
<gene>
    <name evidence="8" type="ORF">IP91_00069</name>
</gene>
<proteinExistence type="inferred from homology"/>
<evidence type="ECO:0000256" key="5">
    <source>
        <dbReference type="ARBA" id="ARBA00022989"/>
    </source>
</evidence>
<evidence type="ECO:0000256" key="3">
    <source>
        <dbReference type="ARBA" id="ARBA00022475"/>
    </source>
</evidence>
<feature type="transmembrane region" description="Helical" evidence="7">
    <location>
        <begin position="281"/>
        <end position="302"/>
    </location>
</feature>
<feature type="transmembrane region" description="Helical" evidence="7">
    <location>
        <begin position="363"/>
        <end position="387"/>
    </location>
</feature>
<organism evidence="8 9">
    <name type="scientific">Pseudoduganella lurida</name>
    <dbReference type="NCBI Taxonomy" id="1036180"/>
    <lineage>
        <taxon>Bacteria</taxon>
        <taxon>Pseudomonadati</taxon>
        <taxon>Pseudomonadota</taxon>
        <taxon>Betaproteobacteria</taxon>
        <taxon>Burkholderiales</taxon>
        <taxon>Oxalobacteraceae</taxon>
        <taxon>Telluria group</taxon>
        <taxon>Pseudoduganella</taxon>
    </lineage>
</organism>
<sequence>MAGARRSLLVSFAERYTALVIGTLGTMLVARMLTPAEIGVFSIGAVLVGLAQVLRDFGVGQYVVATATLGTAQLRAALGVATTAAWSLAAVVALLAGPAAAFYGQPVLRDVLLLLAVNFLLVPLTSLTLSCLRRALRLSAIYLINTTHSVTQLSCTLWLAAAGYGSLSLAWGTVAAAMAAVIVSLPLRPAGMPWLPSWKGAGAVLRFGAYATGGNIVDEAGVAAPELIVGKLLGPEAVAVFGKAQAMLNLFNQAVTSAVSPVLLPLFAAQAREGRSLREPYLLTVGCMTAIAWPFFLLLALLPLSATRLLYGPQWDEAAALIRIMCLAGTLYSMFSMARYLLVATGHVREQARLDTLAVLGRVAVVLPAAAGGLQWVAAAVVLGAIFRSWLTWRCLARLAGVDSQDLLRAAMPSLLVTAVTALAPLSACLFVQPGTNQLLVAVAAAIPLWLAAVALVRHPLAGELGLAWRRIRGRLQIP</sequence>
<keyword evidence="6 7" id="KW-0472">Membrane</keyword>
<dbReference type="GO" id="GO:0005886">
    <property type="term" value="C:plasma membrane"/>
    <property type="evidence" value="ECO:0007669"/>
    <property type="project" value="UniProtKB-SubCell"/>
</dbReference>
<feature type="transmembrane region" description="Helical" evidence="7">
    <location>
        <begin position="38"/>
        <end position="55"/>
    </location>
</feature>
<evidence type="ECO:0000256" key="6">
    <source>
        <dbReference type="ARBA" id="ARBA00023136"/>
    </source>
</evidence>
<dbReference type="InterPro" id="IPR050833">
    <property type="entry name" value="Poly_Biosynth_Transport"/>
</dbReference>
<keyword evidence="5 7" id="KW-1133">Transmembrane helix</keyword>
<protein>
    <submittedName>
        <fullName evidence="8">O-antigen/teichoic acid export membrane protein</fullName>
    </submittedName>
</protein>
<evidence type="ECO:0000313" key="9">
    <source>
        <dbReference type="Proteomes" id="UP000318431"/>
    </source>
</evidence>
<dbReference type="Pfam" id="PF13440">
    <property type="entry name" value="Polysacc_synt_3"/>
    <property type="match status" value="1"/>
</dbReference>
<evidence type="ECO:0000256" key="2">
    <source>
        <dbReference type="ARBA" id="ARBA00007430"/>
    </source>
</evidence>
<feature type="transmembrane region" description="Helical" evidence="7">
    <location>
        <begin position="139"/>
        <end position="161"/>
    </location>
</feature>
<reference evidence="8 9" key="1">
    <citation type="journal article" date="2015" name="Stand. Genomic Sci.">
        <title>Genomic Encyclopedia of Bacterial and Archaeal Type Strains, Phase III: the genomes of soil and plant-associated and newly described type strains.</title>
        <authorList>
            <person name="Whitman W.B."/>
            <person name="Woyke T."/>
            <person name="Klenk H.P."/>
            <person name="Zhou Y."/>
            <person name="Lilburn T.G."/>
            <person name="Beck B.J."/>
            <person name="De Vos P."/>
            <person name="Vandamme P."/>
            <person name="Eisen J.A."/>
            <person name="Garrity G."/>
            <person name="Hugenholtz P."/>
            <person name="Kyrpides N.C."/>
        </authorList>
    </citation>
    <scope>NUCLEOTIDE SEQUENCE [LARGE SCALE GENOMIC DNA]</scope>
    <source>
        <strain evidence="8 9">CGMCC 1.10822</strain>
    </source>
</reference>